<dbReference type="Proteomes" id="UP000294737">
    <property type="component" value="Unassembled WGS sequence"/>
</dbReference>
<protein>
    <submittedName>
        <fullName evidence="1">Uncharacterized protein</fullName>
    </submittedName>
</protein>
<accession>A0A4R6GFP8</accession>
<organism evidence="1 2">
    <name type="scientific">Herminiimonas fonticola</name>
    <dbReference type="NCBI Taxonomy" id="303380"/>
    <lineage>
        <taxon>Bacteria</taxon>
        <taxon>Pseudomonadati</taxon>
        <taxon>Pseudomonadota</taxon>
        <taxon>Betaproteobacteria</taxon>
        <taxon>Burkholderiales</taxon>
        <taxon>Oxalobacteraceae</taxon>
        <taxon>Herminiimonas</taxon>
    </lineage>
</organism>
<dbReference type="EMBL" id="SNWF01000004">
    <property type="protein sequence ID" value="TDN93721.1"/>
    <property type="molecule type" value="Genomic_DNA"/>
</dbReference>
<gene>
    <name evidence="1" type="ORF">EV677_0251</name>
</gene>
<keyword evidence="2" id="KW-1185">Reference proteome</keyword>
<sequence length="60" mass="6941">MGRLIKNNYTNIALLKDLMTTPPMTAKQHAEIMRKRIAHRRMVEEAKELKTASEDVFEGL</sequence>
<name>A0A4R6GFP8_9BURK</name>
<dbReference type="RefSeq" id="WP_112990429.1">
    <property type="nucleotide sequence ID" value="NZ_PTLZ01000001.1"/>
</dbReference>
<dbReference type="OrthoDB" id="8779309at2"/>
<reference evidence="1 2" key="1">
    <citation type="submission" date="2019-03" db="EMBL/GenBank/DDBJ databases">
        <title>Genomic Encyclopedia of Type Strains, Phase IV (KMG-IV): sequencing the most valuable type-strain genomes for metagenomic binning, comparative biology and taxonomic classification.</title>
        <authorList>
            <person name="Goeker M."/>
        </authorList>
    </citation>
    <scope>NUCLEOTIDE SEQUENCE [LARGE SCALE GENOMIC DNA]</scope>
    <source>
        <strain evidence="1 2">DSM 18555</strain>
    </source>
</reference>
<proteinExistence type="predicted"/>
<comment type="caution">
    <text evidence="1">The sequence shown here is derived from an EMBL/GenBank/DDBJ whole genome shotgun (WGS) entry which is preliminary data.</text>
</comment>
<evidence type="ECO:0000313" key="2">
    <source>
        <dbReference type="Proteomes" id="UP000294737"/>
    </source>
</evidence>
<dbReference type="AlphaFoldDB" id="A0A4R6GFP8"/>
<evidence type="ECO:0000313" key="1">
    <source>
        <dbReference type="EMBL" id="TDN93721.1"/>
    </source>
</evidence>